<keyword evidence="1" id="KW-1133">Transmembrane helix</keyword>
<proteinExistence type="predicted"/>
<evidence type="ECO:0000313" key="2">
    <source>
        <dbReference type="EMBL" id="SMB95799.1"/>
    </source>
</evidence>
<accession>A0A1W1VR20</accession>
<name>A0A1W1VR20_9FIRM</name>
<reference evidence="2 3" key="1">
    <citation type="submission" date="2017-04" db="EMBL/GenBank/DDBJ databases">
        <authorList>
            <person name="Afonso C.L."/>
            <person name="Miller P.J."/>
            <person name="Scott M.A."/>
            <person name="Spackman E."/>
            <person name="Goraichik I."/>
            <person name="Dimitrov K.M."/>
            <person name="Suarez D.L."/>
            <person name="Swayne D.E."/>
        </authorList>
    </citation>
    <scope>NUCLEOTIDE SEQUENCE [LARGE SCALE GENOMIC DNA]</scope>
    <source>
        <strain evidence="2 3">ToBE</strain>
    </source>
</reference>
<feature type="transmembrane region" description="Helical" evidence="1">
    <location>
        <begin position="7"/>
        <end position="26"/>
    </location>
</feature>
<dbReference type="Proteomes" id="UP000192569">
    <property type="component" value="Chromosome I"/>
</dbReference>
<evidence type="ECO:0000313" key="3">
    <source>
        <dbReference type="Proteomes" id="UP000192569"/>
    </source>
</evidence>
<dbReference type="OrthoDB" id="2381512at2"/>
<dbReference type="RefSeq" id="WP_084664959.1">
    <property type="nucleotide sequence ID" value="NZ_LT838272.1"/>
</dbReference>
<keyword evidence="1" id="KW-0812">Transmembrane</keyword>
<evidence type="ECO:0000256" key="1">
    <source>
        <dbReference type="SAM" id="Phobius"/>
    </source>
</evidence>
<dbReference type="EMBL" id="LT838272">
    <property type="protein sequence ID" value="SMB95799.1"/>
    <property type="molecule type" value="Genomic_DNA"/>
</dbReference>
<protein>
    <submittedName>
        <fullName evidence="2">Uncharacterized protein</fullName>
    </submittedName>
</protein>
<organism evidence="2 3">
    <name type="scientific">Thermanaeromonas toyohensis ToBE</name>
    <dbReference type="NCBI Taxonomy" id="698762"/>
    <lineage>
        <taxon>Bacteria</taxon>
        <taxon>Bacillati</taxon>
        <taxon>Bacillota</taxon>
        <taxon>Clostridia</taxon>
        <taxon>Neomoorellales</taxon>
        <taxon>Neomoorellaceae</taxon>
        <taxon>Thermanaeromonas</taxon>
    </lineage>
</organism>
<keyword evidence="3" id="KW-1185">Reference proteome</keyword>
<gene>
    <name evidence="2" type="ORF">SAMN00808754_1323</name>
</gene>
<sequence>MFIKNRTIWGFLIVAILGFGMGFGFWRFTVAKVRPDAIRVSGAIARITPEELAASSPLIIEGTVSSILPAQWNTSDGKEPNTISEGDIIYHDVLIDVNEILKGSLTEKPLRVRVYEGNVPDGKTIKARQSEGEPKFSLHERVLLFLTYDDSPYNKSRVRNYYITRGMFQGKFTISDGQASNTMDSFNLEVLRKIIEEHKNDPPKTHKSRPISPET</sequence>
<dbReference type="AlphaFoldDB" id="A0A1W1VR20"/>
<keyword evidence="1" id="KW-0472">Membrane</keyword>